<evidence type="ECO:0000256" key="1">
    <source>
        <dbReference type="SAM" id="SignalP"/>
    </source>
</evidence>
<protein>
    <submittedName>
        <fullName evidence="5">ShKT domain-containing protein</fullName>
    </submittedName>
</protein>
<reference evidence="3 4" key="2">
    <citation type="submission" date="2018-11" db="EMBL/GenBank/DDBJ databases">
        <authorList>
            <consortium name="Pathogen Informatics"/>
        </authorList>
    </citation>
    <scope>NUCLEOTIDE SEQUENCE [LARGE SCALE GENOMIC DNA]</scope>
    <source>
        <strain evidence="3 4">MHpl1</strain>
    </source>
</reference>
<reference evidence="5" key="1">
    <citation type="submission" date="2017-02" db="UniProtKB">
        <authorList>
            <consortium name="WormBaseParasite"/>
        </authorList>
    </citation>
    <scope>IDENTIFICATION</scope>
</reference>
<dbReference type="InterPro" id="IPR003582">
    <property type="entry name" value="ShKT_dom"/>
</dbReference>
<dbReference type="WBParaSite" id="HPLM_0000074501-mRNA-1">
    <property type="protein sequence ID" value="HPLM_0000074501-mRNA-1"/>
    <property type="gene ID" value="HPLM_0000074501"/>
</dbReference>
<dbReference type="OMA" id="AICAKTC"/>
<dbReference type="Proteomes" id="UP000268014">
    <property type="component" value="Unassembled WGS sequence"/>
</dbReference>
<dbReference type="EMBL" id="UZAF01000671">
    <property type="protein sequence ID" value="VDO06239.1"/>
    <property type="molecule type" value="Genomic_DNA"/>
</dbReference>
<feature type="chain" id="PRO_5043123198" evidence="1">
    <location>
        <begin position="25"/>
        <end position="82"/>
    </location>
</feature>
<keyword evidence="1" id="KW-0732">Signal</keyword>
<feature type="domain" description="ShKT" evidence="2">
    <location>
        <begin position="26"/>
        <end position="65"/>
    </location>
</feature>
<dbReference type="Gene3D" id="1.10.10.1940">
    <property type="match status" value="1"/>
</dbReference>
<accession>A0A0N4VTX8</accession>
<feature type="signal peptide" evidence="1">
    <location>
        <begin position="1"/>
        <end position="24"/>
    </location>
</feature>
<organism evidence="5">
    <name type="scientific">Haemonchus placei</name>
    <name type="common">Barber's pole worm</name>
    <dbReference type="NCBI Taxonomy" id="6290"/>
    <lineage>
        <taxon>Eukaryota</taxon>
        <taxon>Metazoa</taxon>
        <taxon>Ecdysozoa</taxon>
        <taxon>Nematoda</taxon>
        <taxon>Chromadorea</taxon>
        <taxon>Rhabditida</taxon>
        <taxon>Rhabditina</taxon>
        <taxon>Rhabditomorpha</taxon>
        <taxon>Strongyloidea</taxon>
        <taxon>Trichostrongylidae</taxon>
        <taxon>Haemonchus</taxon>
    </lineage>
</organism>
<name>A0A0N4VTX8_HAEPC</name>
<keyword evidence="4" id="KW-1185">Reference proteome</keyword>
<proteinExistence type="predicted"/>
<dbReference type="AlphaFoldDB" id="A0A0N4VTX8"/>
<evidence type="ECO:0000313" key="3">
    <source>
        <dbReference type="EMBL" id="VDO06239.1"/>
    </source>
</evidence>
<evidence type="ECO:0000313" key="4">
    <source>
        <dbReference type="Proteomes" id="UP000268014"/>
    </source>
</evidence>
<sequence length="82" mass="9427">MILRFVHVLLLLNAFTTEPRESRAQPCEDKGIEELCRQVKNRGQCHMGSTTLFAAAICAKTCEFCTTEKPKNTRNNKERRNQ</sequence>
<dbReference type="OrthoDB" id="10366777at2759"/>
<gene>
    <name evidence="3" type="ORF">HPLM_LOCUS747</name>
</gene>
<dbReference type="Pfam" id="PF01549">
    <property type="entry name" value="ShK"/>
    <property type="match status" value="1"/>
</dbReference>
<evidence type="ECO:0000259" key="2">
    <source>
        <dbReference type="Pfam" id="PF01549"/>
    </source>
</evidence>
<evidence type="ECO:0000313" key="5">
    <source>
        <dbReference type="WBParaSite" id="HPLM_0000074501-mRNA-1"/>
    </source>
</evidence>